<proteinExistence type="predicted"/>
<accession>A0A669CUL7</accession>
<organism evidence="1 2">
    <name type="scientific">Oreochromis niloticus</name>
    <name type="common">Nile tilapia</name>
    <name type="synonym">Tilapia nilotica</name>
    <dbReference type="NCBI Taxonomy" id="8128"/>
    <lineage>
        <taxon>Eukaryota</taxon>
        <taxon>Metazoa</taxon>
        <taxon>Chordata</taxon>
        <taxon>Craniata</taxon>
        <taxon>Vertebrata</taxon>
        <taxon>Euteleostomi</taxon>
        <taxon>Actinopterygii</taxon>
        <taxon>Neopterygii</taxon>
        <taxon>Teleostei</taxon>
        <taxon>Neoteleostei</taxon>
        <taxon>Acanthomorphata</taxon>
        <taxon>Ovalentaria</taxon>
        <taxon>Cichlomorphae</taxon>
        <taxon>Cichliformes</taxon>
        <taxon>Cichlidae</taxon>
        <taxon>African cichlids</taxon>
        <taxon>Pseudocrenilabrinae</taxon>
        <taxon>Oreochromini</taxon>
        <taxon>Oreochromis</taxon>
    </lineage>
</organism>
<evidence type="ECO:0000313" key="1">
    <source>
        <dbReference type="Ensembl" id="ENSONIP00000049989.1"/>
    </source>
</evidence>
<reference evidence="2" key="1">
    <citation type="submission" date="2012-01" db="EMBL/GenBank/DDBJ databases">
        <title>The Genome Sequence of Oreochromis niloticus (Nile Tilapia).</title>
        <authorList>
            <consortium name="Broad Institute Genome Assembly Team"/>
            <consortium name="Broad Institute Sequencing Platform"/>
            <person name="Di Palma F."/>
            <person name="Johnson J."/>
            <person name="Lander E.S."/>
            <person name="Lindblad-Toh K."/>
        </authorList>
    </citation>
    <scope>NUCLEOTIDE SEQUENCE [LARGE SCALE GENOMIC DNA]</scope>
</reference>
<dbReference type="Ensembl" id="ENSONIT00000091379.1">
    <property type="protein sequence ID" value="ENSONIP00000049989.1"/>
    <property type="gene ID" value="ENSONIG00000040367.1"/>
</dbReference>
<evidence type="ECO:0000313" key="2">
    <source>
        <dbReference type="Proteomes" id="UP000005207"/>
    </source>
</evidence>
<dbReference type="Proteomes" id="UP000005207">
    <property type="component" value="Linkage group LG22"/>
</dbReference>
<sequence length="84" mass="9243">LHSYQVYELQGPQADVGDGEEVVVAHVGAARLKSVAYKIFALVTPHPLSQPNPTEHRGVFVDPTEESLQRTPSHDKQYICGVFS</sequence>
<protein>
    <submittedName>
        <fullName evidence="1">Uncharacterized protein</fullName>
    </submittedName>
</protein>
<reference evidence="1" key="3">
    <citation type="submission" date="2025-09" db="UniProtKB">
        <authorList>
            <consortium name="Ensembl"/>
        </authorList>
    </citation>
    <scope>IDENTIFICATION</scope>
</reference>
<dbReference type="AlphaFoldDB" id="A0A669CUL7"/>
<dbReference type="InParanoid" id="A0A669CUL7"/>
<dbReference type="GeneTree" id="ENSGT01150000287970"/>
<name>A0A669CUL7_ORENI</name>
<reference evidence="1" key="2">
    <citation type="submission" date="2025-08" db="UniProtKB">
        <authorList>
            <consortium name="Ensembl"/>
        </authorList>
    </citation>
    <scope>IDENTIFICATION</scope>
</reference>
<keyword evidence="2" id="KW-1185">Reference proteome</keyword>